<evidence type="ECO:0000313" key="11">
    <source>
        <dbReference type="Proteomes" id="UP000515121"/>
    </source>
</evidence>
<evidence type="ECO:0000256" key="3">
    <source>
        <dbReference type="ARBA" id="ARBA00022448"/>
    </source>
</evidence>
<evidence type="ECO:0000256" key="9">
    <source>
        <dbReference type="SAM" id="Phobius"/>
    </source>
</evidence>
<sequence length="328" mass="36688">MKPFLMMFFPSVYWKMVQDKDQENQYCKFDSSLLSFFTSFLYLAALAASLFASIVSKTFGRTASMSFAGVAFLVGAILNGSAANVYMLIIGRLRFGGGIGFGNLVVPIYLSQISPAKIWGALNIYGFQLAATIGILIANVVNYHTNKSKGGWGWRVSLSLAAIPALFMIIGYVFLTDTPKSILERGNTETAKDMLQRIRGTKNVEREFQDILNASEAAKKWQNPWKNIIQRRYRPQLVMCILIPFFQQLTGINVVMFYAPVLFKTMGFGDKPSFTSAVITGAVNVLSTLLSICYVDRFRRRALLREGGMQMAFCLVCLHLLQFSIEIL</sequence>
<dbReference type="Proteomes" id="UP000515121">
    <property type="component" value="Unplaced"/>
</dbReference>
<evidence type="ECO:0000256" key="8">
    <source>
        <dbReference type="ARBA" id="ARBA00023136"/>
    </source>
</evidence>
<dbReference type="InterPro" id="IPR020846">
    <property type="entry name" value="MFS_dom"/>
</dbReference>
<feature type="transmembrane region" description="Helical" evidence="9">
    <location>
        <begin position="93"/>
        <end position="110"/>
    </location>
</feature>
<dbReference type="GeneID" id="111281635"/>
<protein>
    <submittedName>
        <fullName evidence="12">Sugar transport protein MST6-like</fullName>
    </submittedName>
</protein>
<dbReference type="InterPro" id="IPR003663">
    <property type="entry name" value="Sugar/inositol_transpt"/>
</dbReference>
<evidence type="ECO:0000256" key="5">
    <source>
        <dbReference type="ARBA" id="ARBA00022692"/>
    </source>
</evidence>
<keyword evidence="3" id="KW-0813">Transport</keyword>
<accession>A0A6P5X9G9</accession>
<keyword evidence="6" id="KW-0769">Symport</keyword>
<evidence type="ECO:0000256" key="1">
    <source>
        <dbReference type="ARBA" id="ARBA00004141"/>
    </source>
</evidence>
<evidence type="ECO:0000313" key="12">
    <source>
        <dbReference type="RefSeq" id="XP_022725055.1"/>
    </source>
</evidence>
<feature type="transmembrane region" description="Helical" evidence="9">
    <location>
        <begin position="237"/>
        <end position="261"/>
    </location>
</feature>
<comment type="similarity">
    <text evidence="2">Belongs to the major facilitator superfamily. Sugar transporter (TC 2.A.1.1) family.</text>
</comment>
<dbReference type="SUPFAM" id="SSF103473">
    <property type="entry name" value="MFS general substrate transporter"/>
    <property type="match status" value="1"/>
</dbReference>
<evidence type="ECO:0000256" key="2">
    <source>
        <dbReference type="ARBA" id="ARBA00010992"/>
    </source>
</evidence>
<dbReference type="AlphaFoldDB" id="A0A6P5X9G9"/>
<dbReference type="Gene3D" id="1.20.1250.20">
    <property type="entry name" value="MFS general substrate transporter like domains"/>
    <property type="match status" value="1"/>
</dbReference>
<feature type="transmembrane region" description="Helical" evidence="9">
    <location>
        <begin position="273"/>
        <end position="295"/>
    </location>
</feature>
<evidence type="ECO:0000256" key="6">
    <source>
        <dbReference type="ARBA" id="ARBA00022847"/>
    </source>
</evidence>
<keyword evidence="7 9" id="KW-1133">Transmembrane helix</keyword>
<feature type="transmembrane region" description="Helical" evidence="9">
    <location>
        <begin position="153"/>
        <end position="175"/>
    </location>
</feature>
<evidence type="ECO:0000256" key="7">
    <source>
        <dbReference type="ARBA" id="ARBA00022989"/>
    </source>
</evidence>
<dbReference type="GO" id="GO:0016020">
    <property type="term" value="C:membrane"/>
    <property type="evidence" value="ECO:0007669"/>
    <property type="project" value="UniProtKB-SubCell"/>
</dbReference>
<dbReference type="InterPro" id="IPR005828">
    <property type="entry name" value="MFS_sugar_transport-like"/>
</dbReference>
<dbReference type="KEGG" id="dzi:111281635"/>
<dbReference type="GO" id="GO:0015144">
    <property type="term" value="F:carbohydrate transmembrane transporter activity"/>
    <property type="evidence" value="ECO:0007669"/>
    <property type="project" value="InterPro"/>
</dbReference>
<keyword evidence="4" id="KW-0762">Sugar transport</keyword>
<keyword evidence="8 9" id="KW-0472">Membrane</keyword>
<evidence type="ECO:0000259" key="10">
    <source>
        <dbReference type="PROSITE" id="PS50850"/>
    </source>
</evidence>
<dbReference type="InterPro" id="IPR045262">
    <property type="entry name" value="STP/PLT_plant"/>
</dbReference>
<feature type="transmembrane region" description="Helical" evidence="9">
    <location>
        <begin position="33"/>
        <end position="55"/>
    </location>
</feature>
<dbReference type="OrthoDB" id="5296287at2759"/>
<organism evidence="11 12">
    <name type="scientific">Durio zibethinus</name>
    <name type="common">Durian</name>
    <dbReference type="NCBI Taxonomy" id="66656"/>
    <lineage>
        <taxon>Eukaryota</taxon>
        <taxon>Viridiplantae</taxon>
        <taxon>Streptophyta</taxon>
        <taxon>Embryophyta</taxon>
        <taxon>Tracheophyta</taxon>
        <taxon>Spermatophyta</taxon>
        <taxon>Magnoliopsida</taxon>
        <taxon>eudicotyledons</taxon>
        <taxon>Gunneridae</taxon>
        <taxon>Pentapetalae</taxon>
        <taxon>rosids</taxon>
        <taxon>malvids</taxon>
        <taxon>Malvales</taxon>
        <taxon>Malvaceae</taxon>
        <taxon>Helicteroideae</taxon>
        <taxon>Durio</taxon>
    </lineage>
</organism>
<evidence type="ECO:0000256" key="4">
    <source>
        <dbReference type="ARBA" id="ARBA00022597"/>
    </source>
</evidence>
<keyword evidence="5 9" id="KW-0812">Transmembrane</keyword>
<comment type="subcellular location">
    <subcellularLocation>
        <location evidence="1">Membrane</location>
        <topology evidence="1">Multi-pass membrane protein</topology>
    </subcellularLocation>
</comment>
<name>A0A6P5X9G9_DURZI</name>
<dbReference type="PRINTS" id="PR00171">
    <property type="entry name" value="SUGRTRNSPORT"/>
</dbReference>
<dbReference type="PROSITE" id="PS50850">
    <property type="entry name" value="MFS"/>
    <property type="match status" value="1"/>
</dbReference>
<dbReference type="PANTHER" id="PTHR23500:SF460">
    <property type="entry name" value="SUGAR TRANSPORT PROTEIN 11"/>
    <property type="match status" value="1"/>
</dbReference>
<dbReference type="Pfam" id="PF00083">
    <property type="entry name" value="Sugar_tr"/>
    <property type="match status" value="1"/>
</dbReference>
<feature type="transmembrane region" description="Helical" evidence="9">
    <location>
        <begin position="67"/>
        <end position="87"/>
    </location>
</feature>
<dbReference type="RefSeq" id="XP_022725055.1">
    <property type="nucleotide sequence ID" value="XM_022869320.1"/>
</dbReference>
<feature type="transmembrane region" description="Helical" evidence="9">
    <location>
        <begin position="122"/>
        <end position="141"/>
    </location>
</feature>
<feature type="domain" description="Major facilitator superfamily (MFS) profile" evidence="10">
    <location>
        <begin position="1"/>
        <end position="328"/>
    </location>
</feature>
<reference evidence="12" key="1">
    <citation type="submission" date="2025-08" db="UniProtKB">
        <authorList>
            <consortium name="RefSeq"/>
        </authorList>
    </citation>
    <scope>IDENTIFICATION</scope>
    <source>
        <tissue evidence="12">Fruit stalk</tissue>
    </source>
</reference>
<gene>
    <name evidence="12" type="primary">LOC111281635</name>
</gene>
<proteinExistence type="inferred from homology"/>
<keyword evidence="11" id="KW-1185">Reference proteome</keyword>
<dbReference type="PANTHER" id="PTHR23500">
    <property type="entry name" value="SOLUTE CARRIER FAMILY 2, FACILITATED GLUCOSE TRANSPORTER"/>
    <property type="match status" value="1"/>
</dbReference>
<dbReference type="GO" id="GO:0015293">
    <property type="term" value="F:symporter activity"/>
    <property type="evidence" value="ECO:0007669"/>
    <property type="project" value="UniProtKB-KW"/>
</dbReference>
<dbReference type="InterPro" id="IPR036259">
    <property type="entry name" value="MFS_trans_sf"/>
</dbReference>